<dbReference type="PANTHER" id="PTHR32305">
    <property type="match status" value="1"/>
</dbReference>
<evidence type="ECO:0000256" key="1">
    <source>
        <dbReference type="SAM" id="MobiDB-lite"/>
    </source>
</evidence>
<protein>
    <recommendedName>
        <fullName evidence="4">RHS repeat-associated core domain-containing protein</fullName>
    </recommendedName>
</protein>
<dbReference type="InterPro" id="IPR006530">
    <property type="entry name" value="YD"/>
</dbReference>
<dbReference type="Proteomes" id="UP000267003">
    <property type="component" value="Unassembled WGS sequence"/>
</dbReference>
<evidence type="ECO:0000313" key="2">
    <source>
        <dbReference type="EMBL" id="RKH71121.1"/>
    </source>
</evidence>
<proteinExistence type="predicted"/>
<dbReference type="NCBIfam" id="TIGR03696">
    <property type="entry name" value="Rhs_assc_core"/>
    <property type="match status" value="1"/>
</dbReference>
<feature type="region of interest" description="Disordered" evidence="1">
    <location>
        <begin position="1884"/>
        <end position="1927"/>
    </location>
</feature>
<dbReference type="Gene3D" id="2.180.10.10">
    <property type="entry name" value="RHS repeat-associated core"/>
    <property type="match status" value="2"/>
</dbReference>
<evidence type="ECO:0000313" key="3">
    <source>
        <dbReference type="Proteomes" id="UP000267003"/>
    </source>
</evidence>
<comment type="caution">
    <text evidence="2">The sequence shown here is derived from an EMBL/GenBank/DDBJ whole genome shotgun (WGS) entry which is preliminary data.</text>
</comment>
<dbReference type="NCBIfam" id="TIGR01643">
    <property type="entry name" value="YD_repeat_2x"/>
    <property type="match status" value="1"/>
</dbReference>
<keyword evidence="3" id="KW-1185">Reference proteome</keyword>
<name>A0A3A8QTB6_9BACT</name>
<dbReference type="InterPro" id="IPR022385">
    <property type="entry name" value="Rhs_assc_core"/>
</dbReference>
<dbReference type="OrthoDB" id="9757552at2"/>
<reference evidence="3" key="1">
    <citation type="submission" date="2018-09" db="EMBL/GenBank/DDBJ databases">
        <authorList>
            <person name="Livingstone P.G."/>
            <person name="Whitworth D.E."/>
        </authorList>
    </citation>
    <scope>NUCLEOTIDE SEQUENCE [LARGE SCALE GENOMIC DNA]</scope>
    <source>
        <strain evidence="3">AB050A</strain>
    </source>
</reference>
<dbReference type="PANTHER" id="PTHR32305:SF15">
    <property type="entry name" value="PROTEIN RHSA-RELATED"/>
    <property type="match status" value="1"/>
</dbReference>
<dbReference type="RefSeq" id="WP_120554740.1">
    <property type="nucleotide sequence ID" value="NZ_RAWK01000036.1"/>
</dbReference>
<feature type="region of interest" description="Disordered" evidence="1">
    <location>
        <begin position="1942"/>
        <end position="2003"/>
    </location>
</feature>
<dbReference type="InterPro" id="IPR031325">
    <property type="entry name" value="RHS_repeat"/>
</dbReference>
<accession>A0A3A8QTB6</accession>
<sequence>MKQLESALRRRGLWLSASLLILGGAAAFALGGGEALTEQEIDEKVAQASLNPMPPLGGPTQFGESPVSPVPLGSLRPGYSHTDLKLAGAFGGVSLERTYSGANNAWREGRPAHKLPAPFGHSSAQGSQTGASLQWWHGLHSFILLRVNTNSDCIGEGRDQVCEDAHYWDLHGGPAGTKKSFRACETDSCFGSNESEQVLKLQKKGNGFIVHTPQGRFHYRDLRSMYVIQDLPYRSQQIIWSGAYYLSYIEPLQYDEQACAAEGKEDAGSDQVLSCHRRAARLTYALPGAECTSATTTPLGANLPLLKSALASSGSQLVFHYQSLPTRAPAELNGLTEECVLRSVDIVGRDGSVEQDAVRYTYLENKAGLLSQALWPDRAGGPVTSRVLDYLYQLPNGAPAWEVREDGVSLVKQVLSQGAPGELYVSQSINPYEAYTVSVGGNGCAPGHFSLSQTSPCGAAQTQRFTTLAPQVGDGSGTTVTAVDRSFNMLLAGMEPDGDQGPLLRNSQTSVHCESNCPGTEPGGVHSAWGWTSIPLSQRVGVIELPTHTLNPNGSYTVYQAQVSTNPVVNAAGYLPPAELRRVMLGAEQPDGGAALQQREYTYTYGSAGGLGLYYPREQLLETETAPSTFSDELASLTTTEKRLYDPATNRLTGITRSGFTWNFASGAWYRLPRSVGTYYRTQDVCGAPGTSDPQGRVRTVMGPCSVLGVGSPTCNNGGLVPITVYDYWAETTPDARAGRMKAKRVYPNGCGSTPVETRFDSYDARGRLLRQTDPNGVITEYVYEGERLVQTTAAVGTALQSTIEYGYDDAAHGDYVKHPDGRYEVLCFRTGTTPGQGCRGGVKSALLQWKATSATPDGAVASERVDYTYYLGKLRSETFRDGQGQIRSTRYYEGDPLGRQTFESWGAANPSTPGQDTVYAQTRLFDSQGNRVGLGLPYQPSAAAPAALCAGFDPASTLPGAPRQPKSPHCKAFAYDRLNRLNQFLEPLDTTSSTGAAVSTRITYDVAGNVRTIQQGCGRSASCSQPVLEYKHDDFGNVVKVVAPWADGTPDAAGRGLYQFSYDAQGHVVRKQTPAMRASATGQWLEYSYDALGRLLQNESVQYIEGAEQRETLFSYVYDQQAPSASQCPGSSASHPALSMGRAQVLTDSFGDTWYQYDVHGRVIGQWRTRASAGTAPRVQSCNPVHEPTSPNRFLTYDGAGRLLSEALPGGRTISYQYPAPATGRPHQVSGLGITLWDGAGWNQTQPLLEDIRWEPFGGIRSYVMVASQAPSGANKARVEFHTGGANQPLALCNGTAFTGGTDTSGRLAALTVSGTEGGSALGGIFKRVYTWKADQVLQEDTCLLESGNVAPSSIRYTEKSSGQPGYDARLQLKAAHRPAASSLSGGSFTSRAYEYDARGNRTVAVQDGWRFSTEYGNFNGRVDWLGSRVLDGQQCTGGLCAPPYSVTQRYAHDTDGRVQQVATYKNLGDTAGTPFNTLTLDASTTGANAAVGAVYRQVTDSDGRIYEYFYDAFGRRRLKRYALSSSTAVVEDEFFYDETRLLEDWGNTSLDPATADGVHDEYIWLDNRPVAFVKSRFYEHQYREEDFAGDCPRNGESAPCGVYFLVSDGLRKPVLALDSQRRVTGVGDYDPFGHVNRTTLVAAIPNQARPNTVMASMQAPASTAMTTQVRARWAFLDLRRGGKLTLTRSDGTVATDDNGVPATLSSGSGVRLSTPWANTEAGGTLNLSFQNPFPRQDSTGLTASYEYRRFQSGAAPVWTPLRYPGQYHDSETDLFENWNRFYDPELGRYLGADPMLGSSLYILNAAQQGLGVNAYAYGNSNPIAFTDPTGEIIPLILVGVCVSGVCEAAAAAAVASVATIGAIYVGEKLGTAMAEAAKEPAATVSEAGETAATDDASVTTEEAPAAAPDLSPSRPAVPGTPYSPGAVSTRISAAIAHYEGPNANLDPDKRKAADTKPAAETPKVDPKAARGQRHKTGERNVSSKEEHSRVAKGSNGQPRRR</sequence>
<dbReference type="InterPro" id="IPR050708">
    <property type="entry name" value="T6SS_VgrG/RHS"/>
</dbReference>
<gene>
    <name evidence="2" type="ORF">D7W81_07980</name>
</gene>
<evidence type="ECO:0008006" key="4">
    <source>
        <dbReference type="Google" id="ProtNLM"/>
    </source>
</evidence>
<dbReference type="EMBL" id="RAWK01000036">
    <property type="protein sequence ID" value="RKH71121.1"/>
    <property type="molecule type" value="Genomic_DNA"/>
</dbReference>
<organism evidence="2 3">
    <name type="scientific">Corallococcus aberystwythensis</name>
    <dbReference type="NCBI Taxonomy" id="2316722"/>
    <lineage>
        <taxon>Bacteria</taxon>
        <taxon>Pseudomonadati</taxon>
        <taxon>Myxococcota</taxon>
        <taxon>Myxococcia</taxon>
        <taxon>Myxococcales</taxon>
        <taxon>Cystobacterineae</taxon>
        <taxon>Myxococcaceae</taxon>
        <taxon>Corallococcus</taxon>
    </lineage>
</organism>
<dbReference type="Pfam" id="PF05593">
    <property type="entry name" value="RHS_repeat"/>
    <property type="match status" value="1"/>
</dbReference>
<feature type="compositionally biased region" description="Basic and acidic residues" evidence="1">
    <location>
        <begin position="1977"/>
        <end position="1991"/>
    </location>
</feature>